<reference evidence="1 2" key="1">
    <citation type="submission" date="2019-02" db="EMBL/GenBank/DDBJ databases">
        <title>Arundinibacter roseus gen. nov., sp. nov., a new member of the family Cytophagaceae.</title>
        <authorList>
            <person name="Szuroczki S."/>
            <person name="Khayer B."/>
            <person name="Sproer C."/>
            <person name="Toumi M."/>
            <person name="Szabo A."/>
            <person name="Felfoldi T."/>
            <person name="Schumann P."/>
            <person name="Toth E."/>
        </authorList>
    </citation>
    <scope>NUCLEOTIDE SEQUENCE [LARGE SCALE GENOMIC DNA]</scope>
    <source>
        <strain evidence="1 2">DMA-k-7a</strain>
    </source>
</reference>
<keyword evidence="2" id="KW-1185">Reference proteome</keyword>
<organism evidence="1 2">
    <name type="scientific">Arundinibacter roseus</name>
    <dbReference type="NCBI Taxonomy" id="2070510"/>
    <lineage>
        <taxon>Bacteria</taxon>
        <taxon>Pseudomonadati</taxon>
        <taxon>Bacteroidota</taxon>
        <taxon>Cytophagia</taxon>
        <taxon>Cytophagales</taxon>
        <taxon>Spirosomataceae</taxon>
        <taxon>Arundinibacter</taxon>
    </lineage>
</organism>
<evidence type="ECO:0000313" key="2">
    <source>
        <dbReference type="Proteomes" id="UP000295706"/>
    </source>
</evidence>
<dbReference type="AlphaFoldDB" id="A0A4R4KKM9"/>
<dbReference type="Proteomes" id="UP000295706">
    <property type="component" value="Unassembled WGS sequence"/>
</dbReference>
<sequence length="191" mass="21811">MKNRIAIILALIITCFYGCIPKQDCPPTRSLTFRGVEISFPVTGLQVLKKQKDVFFVSSLLSTSKTLYDPSKNTTIWFLETTDYPYPTVDTVEFLREREAYGITFALLDERNLTDQEMAEKVKKELNLPGEFVLKTKPGRAFYHYQEGCLSIITSLLADSISPYPQVSFCYGFKEDELFYYSSTPGQRASD</sequence>
<accession>A0A4R4KKM9</accession>
<dbReference type="RefSeq" id="WP_132113294.1">
    <property type="nucleotide sequence ID" value="NZ_SMJU01000001.1"/>
</dbReference>
<comment type="caution">
    <text evidence="1">The sequence shown here is derived from an EMBL/GenBank/DDBJ whole genome shotgun (WGS) entry which is preliminary data.</text>
</comment>
<evidence type="ECO:0000313" key="1">
    <source>
        <dbReference type="EMBL" id="TDB68817.1"/>
    </source>
</evidence>
<dbReference type="EMBL" id="SMJU01000001">
    <property type="protein sequence ID" value="TDB68817.1"/>
    <property type="molecule type" value="Genomic_DNA"/>
</dbReference>
<protein>
    <submittedName>
        <fullName evidence="1">Uncharacterized protein</fullName>
    </submittedName>
</protein>
<proteinExistence type="predicted"/>
<gene>
    <name evidence="1" type="ORF">EZE20_00270</name>
</gene>
<name>A0A4R4KKM9_9BACT</name>